<accession>A0AAV3PCJ0</accession>
<sequence>MDSKSLKVDKFTGRNNFSLWQIKKRHTPLCFLSLEDDIITEVAEQDTIASLWCKLESLYVTKSLTNKLLLKQCLFGLCMQEEEVRFGIHNRELLHTCSGPVSDNQVVGLVANINQGYGNRTLEERMSKEEARTTDKASGTVAIAKDGTNSKEDIALVVDGHTHYTDVWIMNFGTFYHIFL</sequence>
<protein>
    <submittedName>
        <fullName evidence="1">Uncharacterized protein</fullName>
    </submittedName>
</protein>
<comment type="caution">
    <text evidence="1">The sequence shown here is derived from an EMBL/GenBank/DDBJ whole genome shotgun (WGS) entry which is preliminary data.</text>
</comment>
<evidence type="ECO:0000313" key="2">
    <source>
        <dbReference type="Proteomes" id="UP001454036"/>
    </source>
</evidence>
<proteinExistence type="predicted"/>
<organism evidence="1 2">
    <name type="scientific">Lithospermum erythrorhizon</name>
    <name type="common">Purple gromwell</name>
    <name type="synonym">Lithospermum officinale var. erythrorhizon</name>
    <dbReference type="NCBI Taxonomy" id="34254"/>
    <lineage>
        <taxon>Eukaryota</taxon>
        <taxon>Viridiplantae</taxon>
        <taxon>Streptophyta</taxon>
        <taxon>Embryophyta</taxon>
        <taxon>Tracheophyta</taxon>
        <taxon>Spermatophyta</taxon>
        <taxon>Magnoliopsida</taxon>
        <taxon>eudicotyledons</taxon>
        <taxon>Gunneridae</taxon>
        <taxon>Pentapetalae</taxon>
        <taxon>asterids</taxon>
        <taxon>lamiids</taxon>
        <taxon>Boraginales</taxon>
        <taxon>Boraginaceae</taxon>
        <taxon>Boraginoideae</taxon>
        <taxon>Lithospermeae</taxon>
        <taxon>Lithospermum</taxon>
    </lineage>
</organism>
<reference evidence="1 2" key="1">
    <citation type="submission" date="2024-01" db="EMBL/GenBank/DDBJ databases">
        <title>The complete chloroplast genome sequence of Lithospermum erythrorhizon: insights into the phylogenetic relationship among Boraginaceae species and the maternal lineages of purple gromwells.</title>
        <authorList>
            <person name="Okada T."/>
            <person name="Watanabe K."/>
        </authorList>
    </citation>
    <scope>NUCLEOTIDE SEQUENCE [LARGE SCALE GENOMIC DNA]</scope>
</reference>
<dbReference type="AlphaFoldDB" id="A0AAV3PCJ0"/>
<dbReference type="Proteomes" id="UP001454036">
    <property type="component" value="Unassembled WGS sequence"/>
</dbReference>
<gene>
    <name evidence="1" type="ORF">LIER_08616</name>
</gene>
<keyword evidence="2" id="KW-1185">Reference proteome</keyword>
<dbReference type="Pfam" id="PF14223">
    <property type="entry name" value="Retrotran_gag_2"/>
    <property type="match status" value="1"/>
</dbReference>
<name>A0AAV3PCJ0_LITER</name>
<evidence type="ECO:0000313" key="1">
    <source>
        <dbReference type="EMBL" id="GAA0149452.1"/>
    </source>
</evidence>
<dbReference type="EMBL" id="BAABME010001407">
    <property type="protein sequence ID" value="GAA0149452.1"/>
    <property type="molecule type" value="Genomic_DNA"/>
</dbReference>